<comment type="subcellular location">
    <subcellularLocation>
        <location evidence="1">Nucleus</location>
    </subcellularLocation>
</comment>
<dbReference type="InterPro" id="IPR036864">
    <property type="entry name" value="Zn2-C6_fun-type_DNA-bd_sf"/>
</dbReference>
<gene>
    <name evidence="4" type="ORF">K452DRAFT_235039</name>
</gene>
<dbReference type="PROSITE" id="PS50048">
    <property type="entry name" value="ZN2_CY6_FUNGAL_2"/>
    <property type="match status" value="1"/>
</dbReference>
<protein>
    <recommendedName>
        <fullName evidence="3">Zn(2)-C6 fungal-type domain-containing protein</fullName>
    </recommendedName>
</protein>
<dbReference type="Gene3D" id="4.10.240.10">
    <property type="entry name" value="Zn(2)-C6 fungal-type DNA-binding domain"/>
    <property type="match status" value="1"/>
</dbReference>
<feature type="domain" description="Zn(2)-C6 fungal-type" evidence="3">
    <location>
        <begin position="7"/>
        <end position="39"/>
    </location>
</feature>
<dbReference type="AlphaFoldDB" id="A0A6A6B1Q9"/>
<evidence type="ECO:0000259" key="3">
    <source>
        <dbReference type="PROSITE" id="PS50048"/>
    </source>
</evidence>
<accession>A0A6A6B1Q9</accession>
<dbReference type="SUPFAM" id="SSF57701">
    <property type="entry name" value="Zn2/Cys6 DNA-binding domain"/>
    <property type="match status" value="1"/>
</dbReference>
<evidence type="ECO:0000256" key="1">
    <source>
        <dbReference type="ARBA" id="ARBA00004123"/>
    </source>
</evidence>
<organism evidence="4 5">
    <name type="scientific">Aplosporella prunicola CBS 121167</name>
    <dbReference type="NCBI Taxonomy" id="1176127"/>
    <lineage>
        <taxon>Eukaryota</taxon>
        <taxon>Fungi</taxon>
        <taxon>Dikarya</taxon>
        <taxon>Ascomycota</taxon>
        <taxon>Pezizomycotina</taxon>
        <taxon>Dothideomycetes</taxon>
        <taxon>Dothideomycetes incertae sedis</taxon>
        <taxon>Botryosphaeriales</taxon>
        <taxon>Aplosporellaceae</taxon>
        <taxon>Aplosporella</taxon>
    </lineage>
</organism>
<dbReference type="PANTHER" id="PTHR31001:SF40">
    <property type="entry name" value="ZN(II)2CYS6 TRANSCRIPTION FACTOR (EUROFUNG)"/>
    <property type="match status" value="1"/>
</dbReference>
<dbReference type="RefSeq" id="XP_033393865.1">
    <property type="nucleotide sequence ID" value="XM_033537401.1"/>
</dbReference>
<keyword evidence="5" id="KW-1185">Reference proteome</keyword>
<evidence type="ECO:0000313" key="5">
    <source>
        <dbReference type="Proteomes" id="UP000799438"/>
    </source>
</evidence>
<dbReference type="OrthoDB" id="4898680at2759"/>
<dbReference type="Proteomes" id="UP000799438">
    <property type="component" value="Unassembled WGS sequence"/>
</dbReference>
<evidence type="ECO:0000313" key="4">
    <source>
        <dbReference type="EMBL" id="KAF2138152.1"/>
    </source>
</evidence>
<dbReference type="GeneID" id="54294897"/>
<dbReference type="CDD" id="cd00067">
    <property type="entry name" value="GAL4"/>
    <property type="match status" value="1"/>
</dbReference>
<dbReference type="PANTHER" id="PTHR31001">
    <property type="entry name" value="UNCHARACTERIZED TRANSCRIPTIONAL REGULATORY PROTEIN"/>
    <property type="match status" value="1"/>
</dbReference>
<dbReference type="GO" id="GO:0008270">
    <property type="term" value="F:zinc ion binding"/>
    <property type="evidence" value="ECO:0007669"/>
    <property type="project" value="InterPro"/>
</dbReference>
<keyword evidence="2" id="KW-0539">Nucleus</keyword>
<dbReference type="PROSITE" id="PS00463">
    <property type="entry name" value="ZN2_CY6_FUNGAL_1"/>
    <property type="match status" value="1"/>
</dbReference>
<reference evidence="4" key="1">
    <citation type="journal article" date="2020" name="Stud. Mycol.">
        <title>101 Dothideomycetes genomes: a test case for predicting lifestyles and emergence of pathogens.</title>
        <authorList>
            <person name="Haridas S."/>
            <person name="Albert R."/>
            <person name="Binder M."/>
            <person name="Bloem J."/>
            <person name="Labutti K."/>
            <person name="Salamov A."/>
            <person name="Andreopoulos B."/>
            <person name="Baker S."/>
            <person name="Barry K."/>
            <person name="Bills G."/>
            <person name="Bluhm B."/>
            <person name="Cannon C."/>
            <person name="Castanera R."/>
            <person name="Culley D."/>
            <person name="Daum C."/>
            <person name="Ezra D."/>
            <person name="Gonzalez J."/>
            <person name="Henrissat B."/>
            <person name="Kuo A."/>
            <person name="Liang C."/>
            <person name="Lipzen A."/>
            <person name="Lutzoni F."/>
            <person name="Magnuson J."/>
            <person name="Mondo S."/>
            <person name="Nolan M."/>
            <person name="Ohm R."/>
            <person name="Pangilinan J."/>
            <person name="Park H.-J."/>
            <person name="Ramirez L."/>
            <person name="Alfaro M."/>
            <person name="Sun H."/>
            <person name="Tritt A."/>
            <person name="Yoshinaga Y."/>
            <person name="Zwiers L.-H."/>
            <person name="Turgeon B."/>
            <person name="Goodwin S."/>
            <person name="Spatafora J."/>
            <person name="Crous P."/>
            <person name="Grigoriev I."/>
        </authorList>
    </citation>
    <scope>NUCLEOTIDE SEQUENCE</scope>
    <source>
        <strain evidence="4">CBS 121167</strain>
    </source>
</reference>
<name>A0A6A6B1Q9_9PEZI</name>
<evidence type="ECO:0000256" key="2">
    <source>
        <dbReference type="ARBA" id="ARBA00023242"/>
    </source>
</evidence>
<dbReference type="InterPro" id="IPR001138">
    <property type="entry name" value="Zn2Cys6_DnaBD"/>
</dbReference>
<dbReference type="GO" id="GO:0000981">
    <property type="term" value="F:DNA-binding transcription factor activity, RNA polymerase II-specific"/>
    <property type="evidence" value="ECO:0007669"/>
    <property type="project" value="InterPro"/>
</dbReference>
<dbReference type="CDD" id="cd12148">
    <property type="entry name" value="fungal_TF_MHR"/>
    <property type="match status" value="1"/>
</dbReference>
<dbReference type="GO" id="GO:0005634">
    <property type="term" value="C:nucleus"/>
    <property type="evidence" value="ECO:0007669"/>
    <property type="project" value="UniProtKB-SubCell"/>
</dbReference>
<dbReference type="EMBL" id="ML995498">
    <property type="protein sequence ID" value="KAF2138152.1"/>
    <property type="molecule type" value="Genomic_DNA"/>
</dbReference>
<sequence>MPPKLAACDPCRLSKLACDHSRPVCSRCRDRDKAAACCYRSRPFKKRRVPPHEPRELGFNLTPSTYTPKHYPNPLYQGSSSHTTLFNHLSSESSQKDDQTLHKTLVDDEKVSHGASLIRRFRCPPNVLSWIPIVEEWVSKGVNLALADSFTEQCAQSVRLVLEAEDLEISTKLFFNSCSPLTATTSEEFCAKFCGDNARWETLGLFFTAVSRACLDCTYDDERKRRALSRLAMHYSDLCLETALSLDCLNELQLILQYENFISHSFIDGDQSYCSWRKIGDVVSSLFALGYHEKFDGTPFISSIRQLTFARAYSADKNISVFLGRPPRIHQKYCQVLDRNFQWAQDEKFSYAVDTQWSALCAVLKEDILDLFREEDYDKKIERAGAIQADAEAQWEALPPQFRLEGALKACDRHPVERDFLVSARLNHLHVLFLLRLALVREVPGPDAQLLSISTNMLSVVVEAVVLRESLANSGTSVAWKVVYYGLAAAGILCHALLDKSFGESQVIQDLSVLVAEVNKGALVHIEDPNYALLSRAAQTIKNLLDKVLSNDYDPLSSPTAHEWNLHDFSADFWFHLAEHPFLASPDYEFM</sequence>
<dbReference type="InterPro" id="IPR050613">
    <property type="entry name" value="Sec_Metabolite_Reg"/>
</dbReference>
<proteinExistence type="predicted"/>